<dbReference type="SUPFAM" id="SSF48452">
    <property type="entry name" value="TPR-like"/>
    <property type="match status" value="1"/>
</dbReference>
<sequence length="468" mass="49856">MSELPDGRPLILSDGVLTESASGDGRLVLWLPGARANGFRHWDRVGTAAGATVTSSEGIASVAAVLTPARQRVGVGVSALLRRLVRTKAEPSWTLPGGGNCERSGPRRTDLRLVWAEDETGSLDEARIKGRWPALHEIRRIGRDLYVVIGVESDQAKTEPALTDLPPVIPSLQIANHALREARQACNRSREVTALIDLAVAYLHNRDAQPAASLLEEAINGARLLGDRSRELDATINLAQAALMLGRPEQAIAILGPALGYSREAGDHYAEKVALEHLGFAQQGRGDHARALNHFEQALAIARGLGDAQHEAMLLWYAGIAHAELGRPDRAIARGEEAVDLLRRLGKPQAEPYAQHLAGYRSGNASTAPALSEGGDFDASVISTNLRPQAPTTAGPGLLRMALTATKAAAAFAGSGFKTVPLEIYRARLATCTPCDMFTGVRCRVCGCISAAKARLPHEDCPAGKWPS</sequence>
<keyword evidence="4" id="KW-0802">TPR repeat</keyword>
<dbReference type="AlphaFoldDB" id="A0AAU7CA40"/>
<evidence type="ECO:0000256" key="5">
    <source>
        <dbReference type="ARBA" id="ARBA00038253"/>
    </source>
</evidence>
<dbReference type="EMBL" id="CP155447">
    <property type="protein sequence ID" value="XBH01817.1"/>
    <property type="molecule type" value="Genomic_DNA"/>
</dbReference>
<name>A0AAU7CA40_9BACT</name>
<evidence type="ECO:0000256" key="2">
    <source>
        <dbReference type="ARBA" id="ARBA00022490"/>
    </source>
</evidence>
<reference evidence="6" key="1">
    <citation type="submission" date="2024-05" db="EMBL/GenBank/DDBJ databases">
        <title>Planctomycetes of the genus Singulisphaera possess chitinolytic capabilities.</title>
        <authorList>
            <person name="Ivanova A."/>
        </authorList>
    </citation>
    <scope>NUCLEOTIDE SEQUENCE</scope>
    <source>
        <strain evidence="6">Ch08T</strain>
    </source>
</reference>
<accession>A0AAU7CA40</accession>
<keyword evidence="2" id="KW-0963">Cytoplasm</keyword>
<evidence type="ECO:0000256" key="1">
    <source>
        <dbReference type="ARBA" id="ARBA00004496"/>
    </source>
</evidence>
<keyword evidence="3" id="KW-0677">Repeat</keyword>
<evidence type="ECO:0000313" key="6">
    <source>
        <dbReference type="EMBL" id="XBH01817.1"/>
    </source>
</evidence>
<gene>
    <name evidence="6" type="ORF">V5E97_26185</name>
</gene>
<evidence type="ECO:0000256" key="3">
    <source>
        <dbReference type="ARBA" id="ARBA00022737"/>
    </source>
</evidence>
<evidence type="ECO:0000256" key="4">
    <source>
        <dbReference type="ARBA" id="ARBA00022803"/>
    </source>
</evidence>
<dbReference type="Gene3D" id="1.25.40.10">
    <property type="entry name" value="Tetratricopeptide repeat domain"/>
    <property type="match status" value="1"/>
</dbReference>
<dbReference type="InterPro" id="IPR011990">
    <property type="entry name" value="TPR-like_helical_dom_sf"/>
</dbReference>
<dbReference type="PANTHER" id="PTHR46630">
    <property type="entry name" value="TETRATRICOPEPTIDE REPEAT PROTEIN 29"/>
    <property type="match status" value="1"/>
</dbReference>
<dbReference type="PANTHER" id="PTHR46630:SF1">
    <property type="entry name" value="TETRATRICOPEPTIDE REPEAT PROTEIN 29"/>
    <property type="match status" value="1"/>
</dbReference>
<comment type="similarity">
    <text evidence="5">Belongs to the Rap family.</text>
</comment>
<dbReference type="GO" id="GO:0005737">
    <property type="term" value="C:cytoplasm"/>
    <property type="evidence" value="ECO:0007669"/>
    <property type="project" value="UniProtKB-SubCell"/>
</dbReference>
<proteinExistence type="inferred from homology"/>
<organism evidence="6">
    <name type="scientific">Singulisphaera sp. Ch08</name>
    <dbReference type="NCBI Taxonomy" id="3120278"/>
    <lineage>
        <taxon>Bacteria</taxon>
        <taxon>Pseudomonadati</taxon>
        <taxon>Planctomycetota</taxon>
        <taxon>Planctomycetia</taxon>
        <taxon>Isosphaerales</taxon>
        <taxon>Isosphaeraceae</taxon>
        <taxon>Singulisphaera</taxon>
    </lineage>
</organism>
<dbReference type="RefSeq" id="WP_406694563.1">
    <property type="nucleotide sequence ID" value="NZ_CP155447.1"/>
</dbReference>
<dbReference type="InterPro" id="IPR051476">
    <property type="entry name" value="Bac_ResReg_Asp_Phosphatase"/>
</dbReference>
<comment type="subcellular location">
    <subcellularLocation>
        <location evidence="1">Cytoplasm</location>
    </subcellularLocation>
</comment>
<dbReference type="Pfam" id="PF13424">
    <property type="entry name" value="TPR_12"/>
    <property type="match status" value="1"/>
</dbReference>
<protein>
    <submittedName>
        <fullName evidence="6">Tetratricopeptide repeat protein</fullName>
    </submittedName>
</protein>